<organism evidence="1">
    <name type="scientific">Anguilla anguilla</name>
    <name type="common">European freshwater eel</name>
    <name type="synonym">Muraena anguilla</name>
    <dbReference type="NCBI Taxonomy" id="7936"/>
    <lineage>
        <taxon>Eukaryota</taxon>
        <taxon>Metazoa</taxon>
        <taxon>Chordata</taxon>
        <taxon>Craniata</taxon>
        <taxon>Vertebrata</taxon>
        <taxon>Euteleostomi</taxon>
        <taxon>Actinopterygii</taxon>
        <taxon>Neopterygii</taxon>
        <taxon>Teleostei</taxon>
        <taxon>Anguilliformes</taxon>
        <taxon>Anguillidae</taxon>
        <taxon>Anguilla</taxon>
    </lineage>
</organism>
<reference evidence="1" key="1">
    <citation type="submission" date="2014-11" db="EMBL/GenBank/DDBJ databases">
        <authorList>
            <person name="Amaro Gonzalez C."/>
        </authorList>
    </citation>
    <scope>NUCLEOTIDE SEQUENCE</scope>
</reference>
<dbReference type="EMBL" id="GBXM01027142">
    <property type="protein sequence ID" value="JAH81435.1"/>
    <property type="molecule type" value="Transcribed_RNA"/>
</dbReference>
<evidence type="ECO:0000313" key="1">
    <source>
        <dbReference type="EMBL" id="JAH81435.1"/>
    </source>
</evidence>
<proteinExistence type="predicted"/>
<accession>A0A0E9VVU2</accession>
<protein>
    <submittedName>
        <fullName evidence="1">Uncharacterized protein</fullName>
    </submittedName>
</protein>
<sequence length="8" mass="852">MPMSAGCR</sequence>
<name>A0A0E9VVU2_ANGAN</name>
<reference evidence="1" key="2">
    <citation type="journal article" date="2015" name="Fish Shellfish Immunol.">
        <title>Early steps in the European eel (Anguilla anguilla)-Vibrio vulnificus interaction in the gills: Role of the RtxA13 toxin.</title>
        <authorList>
            <person name="Callol A."/>
            <person name="Pajuelo D."/>
            <person name="Ebbesson L."/>
            <person name="Teles M."/>
            <person name="MacKenzie S."/>
            <person name="Amaro C."/>
        </authorList>
    </citation>
    <scope>NUCLEOTIDE SEQUENCE</scope>
</reference>